<sequence length="250" mass="29268">MSEYPTLFVEGSDDEKTLHLMFPMILGNVQQANSKKDVRKMVSQTENSFGIVDRDFEFQTIEQPRVTILDRYALENYLLDPAYLYKLAVDLKVDQHEQWSSKEMIEQQILKMGQSFCHFATANSLLHDYGLRLYDSELRQYFRAHPDETSSTEVLQSLVDRFNKLPQEAEIRSSWAERYQEIEHACKSMGGVHQWIDGKLLLRYGIYQEIRKVYQKNLKLQDVVERLASFARHDPPDFLCTTLRGIGMVD</sequence>
<proteinExistence type="predicted"/>
<evidence type="ECO:0000259" key="1">
    <source>
        <dbReference type="Pfam" id="PF14491"/>
    </source>
</evidence>
<protein>
    <recommendedName>
        <fullName evidence="1">DUF4435 domain-containing protein</fullName>
    </recommendedName>
</protein>
<feature type="domain" description="DUF4435" evidence="1">
    <location>
        <begin position="6"/>
        <end position="168"/>
    </location>
</feature>
<dbReference type="AlphaFoldDB" id="A0A223CX28"/>
<dbReference type="Proteomes" id="UP000214688">
    <property type="component" value="Chromosome"/>
</dbReference>
<evidence type="ECO:0000313" key="3">
    <source>
        <dbReference type="Proteomes" id="UP000214688"/>
    </source>
</evidence>
<dbReference type="InterPro" id="IPR029492">
    <property type="entry name" value="DUF4435"/>
</dbReference>
<dbReference type="Pfam" id="PF14491">
    <property type="entry name" value="DUF4435"/>
    <property type="match status" value="1"/>
</dbReference>
<dbReference type="OrthoDB" id="9180462at2"/>
<reference evidence="2 3" key="1">
    <citation type="journal article" date="2015" name="Int. J. Syst. Evol. Microbiol.">
        <title>Tumebacillus algifaecis sp. nov., isolated from decomposing algal scum.</title>
        <authorList>
            <person name="Wu Y.F."/>
            <person name="Zhang B."/>
            <person name="Xing P."/>
            <person name="Wu Q.L."/>
            <person name="Liu S.J."/>
        </authorList>
    </citation>
    <scope>NUCLEOTIDE SEQUENCE [LARGE SCALE GENOMIC DNA]</scope>
    <source>
        <strain evidence="2 3">THMBR28</strain>
    </source>
</reference>
<dbReference type="KEGG" id="tab:CIG75_01865"/>
<gene>
    <name evidence="2" type="ORF">CIG75_01865</name>
</gene>
<keyword evidence="3" id="KW-1185">Reference proteome</keyword>
<organism evidence="2 3">
    <name type="scientific">Tumebacillus algifaecis</name>
    <dbReference type="NCBI Taxonomy" id="1214604"/>
    <lineage>
        <taxon>Bacteria</taxon>
        <taxon>Bacillati</taxon>
        <taxon>Bacillota</taxon>
        <taxon>Bacilli</taxon>
        <taxon>Bacillales</taxon>
        <taxon>Alicyclobacillaceae</taxon>
        <taxon>Tumebacillus</taxon>
    </lineage>
</organism>
<name>A0A223CX28_9BACL</name>
<dbReference type="EMBL" id="CP022657">
    <property type="protein sequence ID" value="ASS73841.1"/>
    <property type="molecule type" value="Genomic_DNA"/>
</dbReference>
<dbReference type="RefSeq" id="WP_094235101.1">
    <property type="nucleotide sequence ID" value="NZ_CP022657.1"/>
</dbReference>
<accession>A0A223CX28</accession>
<evidence type="ECO:0000313" key="2">
    <source>
        <dbReference type="EMBL" id="ASS73841.1"/>
    </source>
</evidence>